<evidence type="ECO:0000259" key="3">
    <source>
        <dbReference type="Pfam" id="PF19077"/>
    </source>
</evidence>
<dbReference type="EMBL" id="CP155447">
    <property type="protein sequence ID" value="XBH06053.1"/>
    <property type="molecule type" value="Genomic_DNA"/>
</dbReference>
<dbReference type="InterPro" id="IPR025507">
    <property type="entry name" value="DUF4394"/>
</dbReference>
<organism evidence="4">
    <name type="scientific">Singulisphaera sp. Ch08</name>
    <dbReference type="NCBI Taxonomy" id="3120278"/>
    <lineage>
        <taxon>Bacteria</taxon>
        <taxon>Pseudomonadati</taxon>
        <taxon>Planctomycetota</taxon>
        <taxon>Planctomycetia</taxon>
        <taxon>Isosphaerales</taxon>
        <taxon>Isosphaeraceae</taxon>
        <taxon>Singulisphaera</taxon>
    </lineage>
</organism>
<dbReference type="AlphaFoldDB" id="A0AAU7CKT4"/>
<feature type="domain" description="Bacterial Ig-like" evidence="3">
    <location>
        <begin position="681"/>
        <end position="778"/>
    </location>
</feature>
<dbReference type="InterPro" id="IPR044016">
    <property type="entry name" value="Big_13"/>
</dbReference>
<accession>A0AAU7CKT4</accession>
<evidence type="ECO:0000256" key="1">
    <source>
        <dbReference type="SAM" id="MobiDB-lite"/>
    </source>
</evidence>
<evidence type="ECO:0000313" key="4">
    <source>
        <dbReference type="EMBL" id="XBH06053.1"/>
    </source>
</evidence>
<feature type="region of interest" description="Disordered" evidence="1">
    <location>
        <begin position="918"/>
        <end position="944"/>
    </location>
</feature>
<proteinExistence type="predicted"/>
<reference evidence="4" key="1">
    <citation type="submission" date="2024-05" db="EMBL/GenBank/DDBJ databases">
        <title>Planctomycetes of the genus Singulisphaera possess chitinolytic capabilities.</title>
        <authorList>
            <person name="Ivanova A."/>
        </authorList>
    </citation>
    <scope>NUCLEOTIDE SEQUENCE</scope>
    <source>
        <strain evidence="4">Ch08T</strain>
    </source>
</reference>
<feature type="domain" description="DUF4394" evidence="2">
    <location>
        <begin position="31"/>
        <end position="258"/>
    </location>
</feature>
<dbReference type="SUPFAM" id="SSF69322">
    <property type="entry name" value="Tricorn protease domain 2"/>
    <property type="match status" value="1"/>
</dbReference>
<dbReference type="Pfam" id="PF14339">
    <property type="entry name" value="DUF4394"/>
    <property type="match status" value="1"/>
</dbReference>
<evidence type="ECO:0000259" key="2">
    <source>
        <dbReference type="Pfam" id="PF14339"/>
    </source>
</evidence>
<dbReference type="Pfam" id="PF19077">
    <property type="entry name" value="Big_13"/>
    <property type="match status" value="1"/>
</dbReference>
<dbReference type="RefSeq" id="WP_406698904.1">
    <property type="nucleotide sequence ID" value="NZ_CP155447.1"/>
</dbReference>
<name>A0AAU7CKT4_9BACT</name>
<dbReference type="InterPro" id="IPR013783">
    <property type="entry name" value="Ig-like_fold"/>
</dbReference>
<gene>
    <name evidence="4" type="ORF">V5E97_08460</name>
</gene>
<sequence>MRRHWPIGNLEQCENRTLLTTLFGVTPTSALIQFDSAAPASILSSGPITDIWAGETIQGIDFCPTNGQLFALTTDADHTGRLYTIDPATAIATLAATIDAPVTGTSFGVGFNPISDELRVASDTDLDLRINVTTGVATSNGPLAYLTADPSAGQDPNVVGSAFDNLVAGATATTLYQIDSNLDILAFQEPANQGALTTVGALGVDASAVVGFDIWTSGSLNLAYASLVVGSTTNLYQIDLTSGAATLIAPIGTPLKALAFAPEGYRSKVDGLSATLTGSLYDDTLVIDQSAGLLRHNQFALGVPGFQSAFDFDTTLPGDQTLSSADPAVIVIIDTGLGINKVTLGSTSAPLSHIAAAFTINSQGQGPGNAAQLTLEDSTSSTARNISVVTGRSFEGLGGPIRYTTAFGARMFVTLNAGTGNDFFDVLDTPGFTLTQVHLNGGGGVNTLNAHSYSSFITATTTSISFKLSVSSRLPYLAVATLENIETVNATNVAGNPITWGPPETIAVAGHEFVDRLVAQFINRDPGAKASDYQVTIQWGDGTSSPGVVSQNAFDPTYYYVRGSHRYSALGHFTVTTTIRDMGGTTTVSGPGFGTVLSEEAGIPIVWWGDPGIPTTSPIYYPFTNTVDYHIYAHGGNIQYQYVPATGPTVTVTNTYLPEAPLSLESPILVIDPPITVDGGLVTTSDTGFSDQDGITNDNTPTFTGTSAPGAVVQIFNGSDPATRQLIATGVADSLGAWQATAPTPLADGLYQSLVLEATSVFGQSRATSTLANLMVDTVGPTVTNLQFRLQHGQLNVSIQDDRSGLNQAGITDRASYDLTAREPRPRRNRLFPITGVTTTPQGNAQSAQLLNLSINNGRRFRTGRFTYIFTARSGGIADLAGNAFDGEFTGRFPSGNAQPGGNFVAALRPRNRIGAVSSRRGASEVNLSGGNSHPAGPNPGAHFTNFQFLKTKDIA</sequence>
<protein>
    <submittedName>
        <fullName evidence="4">DUF4394 domain-containing protein</fullName>
    </submittedName>
</protein>
<dbReference type="Gene3D" id="2.60.40.10">
    <property type="entry name" value="Immunoglobulins"/>
    <property type="match status" value="1"/>
</dbReference>